<dbReference type="Proteomes" id="UP001461498">
    <property type="component" value="Unassembled WGS sequence"/>
</dbReference>
<evidence type="ECO:0000313" key="2">
    <source>
        <dbReference type="EMBL" id="KAK9509564.1"/>
    </source>
</evidence>
<accession>A0AAW1DHE9</accession>
<dbReference type="AlphaFoldDB" id="A0AAW1DHE9"/>
<feature type="region of interest" description="Disordered" evidence="1">
    <location>
        <begin position="43"/>
        <end position="87"/>
    </location>
</feature>
<evidence type="ECO:0000313" key="3">
    <source>
        <dbReference type="Proteomes" id="UP001461498"/>
    </source>
</evidence>
<comment type="caution">
    <text evidence="2">The sequence shown here is derived from an EMBL/GenBank/DDBJ whole genome shotgun (WGS) entry which is preliminary data.</text>
</comment>
<proteinExistence type="predicted"/>
<sequence length="132" mass="15241">MINLNLTVRKLKAIKMTKRMKIEKLLEKIHNIPEEFSDIEDDELYDSDGDLIDNNNVPYGSDNDMFDSGDNDSDYEESSESDGEYENILNIRKRKRNHQLSTSSEEEVEDNEIELAADGTVWRILNEGSSIH</sequence>
<reference evidence="2 3" key="1">
    <citation type="submission" date="2022-12" db="EMBL/GenBank/DDBJ databases">
        <title>Chromosome-level genome assembly of true bugs.</title>
        <authorList>
            <person name="Ma L."/>
            <person name="Li H."/>
        </authorList>
    </citation>
    <scope>NUCLEOTIDE SEQUENCE [LARGE SCALE GENOMIC DNA]</scope>
    <source>
        <strain evidence="2">Lab_2022b</strain>
    </source>
</reference>
<name>A0AAW1DHE9_9HEMI</name>
<organism evidence="2 3">
    <name type="scientific">Rhynocoris fuscipes</name>
    <dbReference type="NCBI Taxonomy" id="488301"/>
    <lineage>
        <taxon>Eukaryota</taxon>
        <taxon>Metazoa</taxon>
        <taxon>Ecdysozoa</taxon>
        <taxon>Arthropoda</taxon>
        <taxon>Hexapoda</taxon>
        <taxon>Insecta</taxon>
        <taxon>Pterygota</taxon>
        <taxon>Neoptera</taxon>
        <taxon>Paraneoptera</taxon>
        <taxon>Hemiptera</taxon>
        <taxon>Heteroptera</taxon>
        <taxon>Panheteroptera</taxon>
        <taxon>Cimicomorpha</taxon>
        <taxon>Reduviidae</taxon>
        <taxon>Harpactorinae</taxon>
        <taxon>Harpactorini</taxon>
        <taxon>Rhynocoris</taxon>
    </lineage>
</organism>
<feature type="compositionally biased region" description="Acidic residues" evidence="1">
    <location>
        <begin position="64"/>
        <end position="85"/>
    </location>
</feature>
<keyword evidence="3" id="KW-1185">Reference proteome</keyword>
<protein>
    <submittedName>
        <fullName evidence="2">Uncharacterized protein</fullName>
    </submittedName>
</protein>
<evidence type="ECO:0000256" key="1">
    <source>
        <dbReference type="SAM" id="MobiDB-lite"/>
    </source>
</evidence>
<gene>
    <name evidence="2" type="ORF">O3M35_006852</name>
</gene>
<dbReference type="EMBL" id="JAPXFL010000003">
    <property type="protein sequence ID" value="KAK9509564.1"/>
    <property type="molecule type" value="Genomic_DNA"/>
</dbReference>